<reference evidence="2" key="1">
    <citation type="submission" date="2019-12" db="EMBL/GenBank/DDBJ databases">
        <title>Genome sequencing and annotation of Brassica cretica.</title>
        <authorList>
            <person name="Studholme D.J."/>
            <person name="Sarris P.F."/>
        </authorList>
    </citation>
    <scope>NUCLEOTIDE SEQUENCE</scope>
    <source>
        <strain evidence="2">PFS-102/07</strain>
        <tissue evidence="2">Leaf</tissue>
    </source>
</reference>
<proteinExistence type="predicted"/>
<accession>A0A8S9K1P1</accession>
<organism evidence="2">
    <name type="scientific">Brassica cretica</name>
    <name type="common">Mustard</name>
    <dbReference type="NCBI Taxonomy" id="69181"/>
    <lineage>
        <taxon>Eukaryota</taxon>
        <taxon>Viridiplantae</taxon>
        <taxon>Streptophyta</taxon>
        <taxon>Embryophyta</taxon>
        <taxon>Tracheophyta</taxon>
        <taxon>Spermatophyta</taxon>
        <taxon>Magnoliopsida</taxon>
        <taxon>eudicotyledons</taxon>
        <taxon>Gunneridae</taxon>
        <taxon>Pentapetalae</taxon>
        <taxon>rosids</taxon>
        <taxon>malvids</taxon>
        <taxon>Brassicales</taxon>
        <taxon>Brassicaceae</taxon>
        <taxon>Brassiceae</taxon>
        <taxon>Brassica</taxon>
    </lineage>
</organism>
<name>A0A8S9K1P1_BRACR</name>
<dbReference type="PANTHER" id="PTHR37199">
    <property type="entry name" value="TRANSMEMBRANE PROTEIN"/>
    <property type="match status" value="1"/>
</dbReference>
<keyword evidence="1" id="KW-0472">Membrane</keyword>
<evidence type="ECO:0000256" key="1">
    <source>
        <dbReference type="SAM" id="Phobius"/>
    </source>
</evidence>
<keyword evidence="1" id="KW-0812">Transmembrane</keyword>
<keyword evidence="1" id="KW-1133">Transmembrane helix</keyword>
<dbReference type="EMBL" id="QGKY02000246">
    <property type="protein sequence ID" value="KAF2587543.1"/>
    <property type="molecule type" value="Genomic_DNA"/>
</dbReference>
<comment type="caution">
    <text evidence="2">The sequence shown here is derived from an EMBL/GenBank/DDBJ whole genome shotgun (WGS) entry which is preliminary data.</text>
</comment>
<sequence length="116" mass="10852">MARHLEDVMGMATTTQFHVSYLVHVVFLALLGFCVLSAVLLSCADGASDDRATSGNTPAAGGCGGAGCGGGCGGCCVLSAVLLSCADGASDDRATSGNTLAAGGCGGAGCGGGCGG</sequence>
<protein>
    <submittedName>
        <fullName evidence="2">Uncharacterized protein</fullName>
    </submittedName>
</protein>
<gene>
    <name evidence="2" type="ORF">F2Q70_00037026</name>
</gene>
<evidence type="ECO:0000313" key="2">
    <source>
        <dbReference type="EMBL" id="KAF2587543.1"/>
    </source>
</evidence>
<dbReference type="AlphaFoldDB" id="A0A8S9K1P1"/>
<dbReference type="PANTHER" id="PTHR37199:SF2">
    <property type="entry name" value="MEMBRANE LIPOPROTEIN"/>
    <property type="match status" value="1"/>
</dbReference>
<feature type="transmembrane region" description="Helical" evidence="1">
    <location>
        <begin position="21"/>
        <end position="41"/>
    </location>
</feature>